<dbReference type="InterPro" id="IPR036388">
    <property type="entry name" value="WH-like_DNA-bd_sf"/>
</dbReference>
<evidence type="ECO:0000256" key="1">
    <source>
        <dbReference type="SAM" id="Coils"/>
    </source>
</evidence>
<gene>
    <name evidence="2" type="ORF">RM532_12135</name>
</gene>
<dbReference type="EMBL" id="JAVRIB010000012">
    <property type="protein sequence ID" value="MDT0635698.1"/>
    <property type="molecule type" value="Genomic_DNA"/>
</dbReference>
<dbReference type="SUPFAM" id="SSF46785">
    <property type="entry name" value="Winged helix' DNA-binding domain"/>
    <property type="match status" value="1"/>
</dbReference>
<name>A0ABU3C2B2_9GAMM</name>
<organism evidence="2 3">
    <name type="scientific">Spectribacter hydrogenoxidans</name>
    <dbReference type="NCBI Taxonomy" id="3075608"/>
    <lineage>
        <taxon>Bacteria</taxon>
        <taxon>Pseudomonadati</taxon>
        <taxon>Pseudomonadota</taxon>
        <taxon>Gammaproteobacteria</taxon>
        <taxon>Salinisphaerales</taxon>
        <taxon>Salinisphaeraceae</taxon>
        <taxon>Spectribacter</taxon>
    </lineage>
</organism>
<evidence type="ECO:0000313" key="2">
    <source>
        <dbReference type="EMBL" id="MDT0635698.1"/>
    </source>
</evidence>
<accession>A0ABU3C2B2</accession>
<proteinExistence type="predicted"/>
<dbReference type="InterPro" id="IPR036390">
    <property type="entry name" value="WH_DNA-bd_sf"/>
</dbReference>
<dbReference type="Pfam" id="PF12840">
    <property type="entry name" value="HTH_20"/>
    <property type="match status" value="1"/>
</dbReference>
<keyword evidence="1" id="KW-0175">Coiled coil</keyword>
<dbReference type="Proteomes" id="UP001251857">
    <property type="component" value="Unassembled WGS sequence"/>
</dbReference>
<evidence type="ECO:0000313" key="3">
    <source>
        <dbReference type="Proteomes" id="UP001251857"/>
    </source>
</evidence>
<comment type="caution">
    <text evidence="2">The sequence shown here is derived from an EMBL/GenBank/DDBJ whole genome shotgun (WGS) entry which is preliminary data.</text>
</comment>
<dbReference type="InterPro" id="IPR011991">
    <property type="entry name" value="ArsR-like_HTH"/>
</dbReference>
<sequence length="236" mass="26869">MDISQTDLDAFPPTRARILRLIKASGSASLRELAAALDQTRENARQQLQELKQGGWIRGQARAAPDGRGRPAMRYTLTSAGDHLFPKHYDDLTVILLDMVERRHGEAALHQTMRDLTDAGVAQWHQQLADLDLADRIQALRGIYFEDDPYTEVDDSGGEYRLIEKNCPYLNVAMQRPQMCSITVSTLTRLLGYRVVREKRFQDGDHRCVFRVLRHQPVDADRFAFELEADFQSAGE</sequence>
<keyword evidence="3" id="KW-1185">Reference proteome</keyword>
<protein>
    <submittedName>
        <fullName evidence="2">MarR family transcriptional regulator</fullName>
    </submittedName>
</protein>
<feature type="coiled-coil region" evidence="1">
    <location>
        <begin position="27"/>
        <end position="54"/>
    </location>
</feature>
<reference evidence="2 3" key="1">
    <citation type="submission" date="2023-09" db="EMBL/GenBank/DDBJ databases">
        <authorList>
            <person name="Rey-Velasco X."/>
        </authorList>
    </citation>
    <scope>NUCLEOTIDE SEQUENCE [LARGE SCALE GENOMIC DNA]</scope>
    <source>
        <strain evidence="2 3">W335</strain>
    </source>
</reference>
<dbReference type="Gene3D" id="1.10.10.10">
    <property type="entry name" value="Winged helix-like DNA-binding domain superfamily/Winged helix DNA-binding domain"/>
    <property type="match status" value="1"/>
</dbReference>
<dbReference type="CDD" id="cd00090">
    <property type="entry name" value="HTH_ARSR"/>
    <property type="match status" value="1"/>
</dbReference>
<dbReference type="RefSeq" id="WP_311653599.1">
    <property type="nucleotide sequence ID" value="NZ_JAVRIB010000012.1"/>
</dbReference>